<dbReference type="EnsemblPlants" id="Pp3c21_4720V3.2">
    <property type="protein sequence ID" value="Pp3c21_4720V3.2"/>
    <property type="gene ID" value="Pp3c21_4720"/>
</dbReference>
<accession>A0A7I4C6K2</accession>
<sequence length="264" mass="28477">MSVASTPILTTELDALGAELQKLNDTQDSKDFDIDITVSEDARQLKPSLPRLKVGANNAAKLDAESSSKAGWSVRDNPIASEGSYRSNTSDQEFDEWHKADDFPRLRKLGSIDVSPRDIHMISPDAKVSQSVDDGATLNPTGRDCNPGVVHNPDRVCHAYVSAKQNIKSCTLLVHSQPKDMDAEKQVISNGPFNLILKGKPKSGKICEDSAVLGGSLFVVLALPEAVVVGKALTGSRELEGLVPTWSYSPSCFTFVHICKCVVT</sequence>
<dbReference type="AlphaFoldDB" id="A0A7I4C6K2"/>
<organism evidence="2 3">
    <name type="scientific">Physcomitrium patens</name>
    <name type="common">Spreading-leaved earth moss</name>
    <name type="synonym">Physcomitrella patens</name>
    <dbReference type="NCBI Taxonomy" id="3218"/>
    <lineage>
        <taxon>Eukaryota</taxon>
        <taxon>Viridiplantae</taxon>
        <taxon>Streptophyta</taxon>
        <taxon>Embryophyta</taxon>
        <taxon>Bryophyta</taxon>
        <taxon>Bryophytina</taxon>
        <taxon>Bryopsida</taxon>
        <taxon>Funariidae</taxon>
        <taxon>Funariales</taxon>
        <taxon>Funariaceae</taxon>
        <taxon>Physcomitrium</taxon>
    </lineage>
</organism>
<feature type="region of interest" description="Disordered" evidence="1">
    <location>
        <begin position="63"/>
        <end position="91"/>
    </location>
</feature>
<reference evidence="2 3" key="1">
    <citation type="journal article" date="2008" name="Science">
        <title>The Physcomitrella genome reveals evolutionary insights into the conquest of land by plants.</title>
        <authorList>
            <person name="Rensing S."/>
            <person name="Lang D."/>
            <person name="Zimmer A."/>
            <person name="Terry A."/>
            <person name="Salamov A."/>
            <person name="Shapiro H."/>
            <person name="Nishiyama T."/>
            <person name="Perroud P.-F."/>
            <person name="Lindquist E."/>
            <person name="Kamisugi Y."/>
            <person name="Tanahashi T."/>
            <person name="Sakakibara K."/>
            <person name="Fujita T."/>
            <person name="Oishi K."/>
            <person name="Shin-I T."/>
            <person name="Kuroki Y."/>
            <person name="Toyoda A."/>
            <person name="Suzuki Y."/>
            <person name="Hashimoto A."/>
            <person name="Yamaguchi K."/>
            <person name="Sugano A."/>
            <person name="Kohara Y."/>
            <person name="Fujiyama A."/>
            <person name="Anterola A."/>
            <person name="Aoki S."/>
            <person name="Ashton N."/>
            <person name="Barbazuk W.B."/>
            <person name="Barker E."/>
            <person name="Bennetzen J."/>
            <person name="Bezanilla M."/>
            <person name="Blankenship R."/>
            <person name="Cho S.H."/>
            <person name="Dutcher S."/>
            <person name="Estelle M."/>
            <person name="Fawcett J.A."/>
            <person name="Gundlach H."/>
            <person name="Hanada K."/>
            <person name="Heyl A."/>
            <person name="Hicks K.A."/>
            <person name="Hugh J."/>
            <person name="Lohr M."/>
            <person name="Mayer K."/>
            <person name="Melkozernov A."/>
            <person name="Murata T."/>
            <person name="Nelson D."/>
            <person name="Pils B."/>
            <person name="Prigge M."/>
            <person name="Reiss B."/>
            <person name="Renner T."/>
            <person name="Rombauts S."/>
            <person name="Rushton P."/>
            <person name="Sanderfoot A."/>
            <person name="Schween G."/>
            <person name="Shiu S.-H."/>
            <person name="Stueber K."/>
            <person name="Theodoulou F.L."/>
            <person name="Tu H."/>
            <person name="Van de Peer Y."/>
            <person name="Verrier P.J."/>
            <person name="Waters E."/>
            <person name="Wood A."/>
            <person name="Yang L."/>
            <person name="Cove D."/>
            <person name="Cuming A."/>
            <person name="Hasebe M."/>
            <person name="Lucas S."/>
            <person name="Mishler D.B."/>
            <person name="Reski R."/>
            <person name="Grigoriev I."/>
            <person name="Quatrano R.S."/>
            <person name="Boore J.L."/>
        </authorList>
    </citation>
    <scope>NUCLEOTIDE SEQUENCE [LARGE SCALE GENOMIC DNA]</scope>
    <source>
        <strain evidence="2 3">cv. Gransden 2004</strain>
    </source>
</reference>
<reference evidence="2" key="3">
    <citation type="submission" date="2020-12" db="UniProtKB">
        <authorList>
            <consortium name="EnsemblPlants"/>
        </authorList>
    </citation>
    <scope>IDENTIFICATION</scope>
</reference>
<proteinExistence type="predicted"/>
<dbReference type="InParanoid" id="A0A7I4C6K2"/>
<evidence type="ECO:0000313" key="2">
    <source>
        <dbReference type="EnsemblPlants" id="Pp3c21_4720V3.2"/>
    </source>
</evidence>
<name>A0A7I4C6K2_PHYPA</name>
<evidence type="ECO:0000313" key="3">
    <source>
        <dbReference type="Proteomes" id="UP000006727"/>
    </source>
</evidence>
<dbReference type="Proteomes" id="UP000006727">
    <property type="component" value="Chromosome 21"/>
</dbReference>
<dbReference type="Gramene" id="Pp3c21_4720V3.2">
    <property type="protein sequence ID" value="Pp3c21_4720V3.2"/>
    <property type="gene ID" value="Pp3c21_4720"/>
</dbReference>
<evidence type="ECO:0000256" key="1">
    <source>
        <dbReference type="SAM" id="MobiDB-lite"/>
    </source>
</evidence>
<protein>
    <submittedName>
        <fullName evidence="2">Uncharacterized protein</fullName>
    </submittedName>
</protein>
<dbReference type="EMBL" id="ABEU02000021">
    <property type="status" value="NOT_ANNOTATED_CDS"/>
    <property type="molecule type" value="Genomic_DNA"/>
</dbReference>
<reference evidence="2 3" key="2">
    <citation type="journal article" date="2018" name="Plant J.">
        <title>The Physcomitrella patens chromosome-scale assembly reveals moss genome structure and evolution.</title>
        <authorList>
            <person name="Lang D."/>
            <person name="Ullrich K.K."/>
            <person name="Murat F."/>
            <person name="Fuchs J."/>
            <person name="Jenkins J."/>
            <person name="Haas F.B."/>
            <person name="Piednoel M."/>
            <person name="Gundlach H."/>
            <person name="Van Bel M."/>
            <person name="Meyberg R."/>
            <person name="Vives C."/>
            <person name="Morata J."/>
            <person name="Symeonidi A."/>
            <person name="Hiss M."/>
            <person name="Muchero W."/>
            <person name="Kamisugi Y."/>
            <person name="Saleh O."/>
            <person name="Blanc G."/>
            <person name="Decker E.L."/>
            <person name="van Gessel N."/>
            <person name="Grimwood J."/>
            <person name="Hayes R.D."/>
            <person name="Graham S.W."/>
            <person name="Gunter L.E."/>
            <person name="McDaniel S.F."/>
            <person name="Hoernstein S.N.W."/>
            <person name="Larsson A."/>
            <person name="Li F.W."/>
            <person name="Perroud P.F."/>
            <person name="Phillips J."/>
            <person name="Ranjan P."/>
            <person name="Rokshar D.S."/>
            <person name="Rothfels C.J."/>
            <person name="Schneider L."/>
            <person name="Shu S."/>
            <person name="Stevenson D.W."/>
            <person name="Thummler F."/>
            <person name="Tillich M."/>
            <person name="Villarreal Aguilar J.C."/>
            <person name="Widiez T."/>
            <person name="Wong G.K."/>
            <person name="Wymore A."/>
            <person name="Zhang Y."/>
            <person name="Zimmer A.D."/>
            <person name="Quatrano R.S."/>
            <person name="Mayer K.F.X."/>
            <person name="Goodstein D."/>
            <person name="Casacuberta J.M."/>
            <person name="Vandepoele K."/>
            <person name="Reski R."/>
            <person name="Cuming A.C."/>
            <person name="Tuskan G.A."/>
            <person name="Maumus F."/>
            <person name="Salse J."/>
            <person name="Schmutz J."/>
            <person name="Rensing S.A."/>
        </authorList>
    </citation>
    <scope>NUCLEOTIDE SEQUENCE [LARGE SCALE GENOMIC DNA]</scope>
    <source>
        <strain evidence="2 3">cv. Gransden 2004</strain>
    </source>
</reference>
<keyword evidence="3" id="KW-1185">Reference proteome</keyword>